<dbReference type="InterPro" id="IPR036515">
    <property type="entry name" value="Transposase_17_sf"/>
</dbReference>
<evidence type="ECO:0000313" key="3">
    <source>
        <dbReference type="Proteomes" id="UP001220610"/>
    </source>
</evidence>
<gene>
    <name evidence="2" type="ORF">P0Y53_24905</name>
</gene>
<dbReference type="InterPro" id="IPR052715">
    <property type="entry name" value="RAYT_transposase"/>
</dbReference>
<dbReference type="SUPFAM" id="SSF143422">
    <property type="entry name" value="Transposase IS200-like"/>
    <property type="match status" value="1"/>
</dbReference>
<protein>
    <submittedName>
        <fullName evidence="2">Transposase</fullName>
    </submittedName>
</protein>
<evidence type="ECO:0000259" key="1">
    <source>
        <dbReference type="SMART" id="SM01321"/>
    </source>
</evidence>
<dbReference type="InterPro" id="IPR002686">
    <property type="entry name" value="Transposase_17"/>
</dbReference>
<evidence type="ECO:0000313" key="2">
    <source>
        <dbReference type="EMBL" id="WEK35739.1"/>
    </source>
</evidence>
<dbReference type="GO" id="GO:0004803">
    <property type="term" value="F:transposase activity"/>
    <property type="evidence" value="ECO:0007669"/>
    <property type="project" value="InterPro"/>
</dbReference>
<dbReference type="NCBIfam" id="NF047646">
    <property type="entry name" value="REP_Tyr_transpos"/>
    <property type="match status" value="1"/>
</dbReference>
<dbReference type="GO" id="GO:0006313">
    <property type="term" value="P:DNA transposition"/>
    <property type="evidence" value="ECO:0007669"/>
    <property type="project" value="InterPro"/>
</dbReference>
<dbReference type="PANTHER" id="PTHR36966:SF1">
    <property type="entry name" value="REP-ASSOCIATED TYROSINE TRANSPOSASE"/>
    <property type="match status" value="1"/>
</dbReference>
<dbReference type="EMBL" id="CP119311">
    <property type="protein sequence ID" value="WEK35739.1"/>
    <property type="molecule type" value="Genomic_DNA"/>
</dbReference>
<dbReference type="Gene3D" id="3.30.70.1290">
    <property type="entry name" value="Transposase IS200-like"/>
    <property type="match status" value="1"/>
</dbReference>
<dbReference type="PANTHER" id="PTHR36966">
    <property type="entry name" value="REP-ASSOCIATED TYROSINE TRANSPOSASE"/>
    <property type="match status" value="1"/>
</dbReference>
<dbReference type="GO" id="GO:0043565">
    <property type="term" value="F:sequence-specific DNA binding"/>
    <property type="evidence" value="ECO:0007669"/>
    <property type="project" value="TreeGrafter"/>
</dbReference>
<accession>A0AAJ5WR16</accession>
<proteinExistence type="predicted"/>
<organism evidence="2 3">
    <name type="scientific">Candidatus Pseudobacter hemicellulosilyticus</name>
    <dbReference type="NCBI Taxonomy" id="3121375"/>
    <lineage>
        <taxon>Bacteria</taxon>
        <taxon>Pseudomonadati</taxon>
        <taxon>Bacteroidota</taxon>
        <taxon>Chitinophagia</taxon>
        <taxon>Chitinophagales</taxon>
        <taxon>Chitinophagaceae</taxon>
        <taxon>Pseudobacter</taxon>
    </lineage>
</organism>
<dbReference type="AlphaFoldDB" id="A0AAJ5WR16"/>
<name>A0AAJ5WR16_9BACT</name>
<dbReference type="Proteomes" id="UP001220610">
    <property type="component" value="Chromosome"/>
</dbReference>
<reference evidence="2" key="1">
    <citation type="submission" date="2023-03" db="EMBL/GenBank/DDBJ databases">
        <title>Andean soil-derived lignocellulolytic bacterial consortium as a source of novel taxa and putative plastic-active enzymes.</title>
        <authorList>
            <person name="Diaz-Garcia L."/>
            <person name="Chuvochina M."/>
            <person name="Feuerriegel G."/>
            <person name="Bunk B."/>
            <person name="Sproer C."/>
            <person name="Streit W.R."/>
            <person name="Rodriguez L.M."/>
            <person name="Overmann J."/>
            <person name="Jimenez D.J."/>
        </authorList>
    </citation>
    <scope>NUCLEOTIDE SEQUENCE</scope>
    <source>
        <strain evidence="2">MAG 7</strain>
    </source>
</reference>
<sequence length="176" mass="20825">MSEKRKANFDGLFFVTLTVVGWIDVFSRRDYAEIVIKNIAFCQRVKGLELYAYVLMTNHLHMIAADNNGQLNKLLKDFKSFTAKELIAAIQGNNRESRKDWLLHLFRFHARFDRRKEQFCFWQSTNHASFIRDVNMLRQKVDYVHQNPVRAGYVLEPEHWHFSSACERSPITVLEL</sequence>
<feature type="domain" description="Transposase IS200-like" evidence="1">
    <location>
        <begin position="8"/>
        <end position="147"/>
    </location>
</feature>
<dbReference type="SMART" id="SM01321">
    <property type="entry name" value="Y1_Tnp"/>
    <property type="match status" value="1"/>
</dbReference>